<protein>
    <submittedName>
        <fullName evidence="1">Ornithine cyclodeaminase</fullName>
    </submittedName>
</protein>
<dbReference type="OrthoDB" id="3396397at2"/>
<dbReference type="Proteomes" id="UP000077701">
    <property type="component" value="Unassembled WGS sequence"/>
</dbReference>
<keyword evidence="2" id="KW-1185">Reference proteome</keyword>
<dbReference type="PANTHER" id="PTHR13812">
    <property type="entry name" value="KETIMINE REDUCTASE MU-CRYSTALLIN"/>
    <property type="match status" value="1"/>
</dbReference>
<dbReference type="Gene3D" id="3.40.50.720">
    <property type="entry name" value="NAD(P)-binding Rossmann-like Domain"/>
    <property type="match status" value="1"/>
</dbReference>
<proteinExistence type="predicted"/>
<name>A0A161LMW0_9ACTN</name>
<accession>A0A161LMW0</accession>
<dbReference type="Pfam" id="PF02423">
    <property type="entry name" value="OCD_Mu_crystall"/>
    <property type="match status" value="1"/>
</dbReference>
<dbReference type="STRING" id="161355.PS9374_04440"/>
<dbReference type="SUPFAM" id="SSF51735">
    <property type="entry name" value="NAD(P)-binding Rossmann-fold domains"/>
    <property type="match status" value="1"/>
</dbReference>
<evidence type="ECO:0000313" key="2">
    <source>
        <dbReference type="Proteomes" id="UP000077701"/>
    </source>
</evidence>
<dbReference type="RefSeq" id="WP_068899614.1">
    <property type="nucleotide sequence ID" value="NZ_BDCX01000011.1"/>
</dbReference>
<comment type="caution">
    <text evidence="1">The sequence shown here is derived from an EMBL/GenBank/DDBJ whole genome shotgun (WGS) entry which is preliminary data.</text>
</comment>
<dbReference type="EMBL" id="BDCX01000011">
    <property type="protein sequence ID" value="GAT68775.1"/>
    <property type="molecule type" value="Genomic_DNA"/>
</dbReference>
<gene>
    <name evidence="1" type="ORF">PS9374_04440</name>
</gene>
<dbReference type="PIRSF" id="PIRSF001439">
    <property type="entry name" value="CryM"/>
    <property type="match status" value="1"/>
</dbReference>
<reference evidence="2" key="2">
    <citation type="submission" date="2016-04" db="EMBL/GenBank/DDBJ databases">
        <title>Planomonospora sphaerica JCM9374 whole genome shotgun sequence.</title>
        <authorList>
            <person name="Suzuki T."/>
            <person name="Dohra H."/>
            <person name="Kodani S."/>
        </authorList>
    </citation>
    <scope>NUCLEOTIDE SEQUENCE [LARGE SCALE GENOMIC DNA]</scope>
    <source>
        <strain evidence="2">JCM 9374</strain>
    </source>
</reference>
<evidence type="ECO:0000313" key="1">
    <source>
        <dbReference type="EMBL" id="GAT68775.1"/>
    </source>
</evidence>
<dbReference type="InterPro" id="IPR036291">
    <property type="entry name" value="NAD(P)-bd_dom_sf"/>
</dbReference>
<reference evidence="1 2" key="1">
    <citation type="journal article" date="2016" name="Genome Announc.">
        <title>Draft Genome Sequence of Planomonospora sphaerica JCM9374, a Rare Actinomycete.</title>
        <authorList>
            <person name="Dohra H."/>
            <person name="Suzuki T."/>
            <person name="Inoue Y."/>
            <person name="Kodani S."/>
        </authorList>
    </citation>
    <scope>NUCLEOTIDE SEQUENCE [LARGE SCALE GENOMIC DNA]</scope>
    <source>
        <strain evidence="1 2">JCM 9374</strain>
    </source>
</reference>
<organism evidence="1 2">
    <name type="scientific">Planomonospora sphaerica</name>
    <dbReference type="NCBI Taxonomy" id="161355"/>
    <lineage>
        <taxon>Bacteria</taxon>
        <taxon>Bacillati</taxon>
        <taxon>Actinomycetota</taxon>
        <taxon>Actinomycetes</taxon>
        <taxon>Streptosporangiales</taxon>
        <taxon>Streptosporangiaceae</taxon>
        <taxon>Planomonospora</taxon>
    </lineage>
</organism>
<dbReference type="InterPro" id="IPR003462">
    <property type="entry name" value="ODC_Mu_crystall"/>
</dbReference>
<sequence>MKRQWKSTLDIVGRDAAIAAVRGRVPHFINTVAEAYILHAQGLTENPPSRFLRIPGRAPDRAIALPAYVGSDRNVYGMKWISSVPGNNARGIPRASGVVVLNDAESGFPLACVEASVINAVRTAASAALGARYLSPDGPAESVLGVVGTGYIASATVSYLLADGWKFSQVLAFDADVEKLAGLHRKEPYVGMDIVVCDSAERVTAESDIVLFATTASQPYLDSLGGRPTVLHLSLRDIGVEAISTSQNIVDDVDMCLSEATSLHLTEMELRHRDFIDGTIVDLMTGLVHPDPLRPRVFSPFGMGILDVMVADEIYQHTVASGQLVRVESFFGDSVADVV</sequence>
<dbReference type="AlphaFoldDB" id="A0A161LMW0"/>
<dbReference type="Gene3D" id="3.30.1780.10">
    <property type="entry name" value="ornithine cyclodeaminase, domain 1"/>
    <property type="match status" value="1"/>
</dbReference>
<dbReference type="InterPro" id="IPR023401">
    <property type="entry name" value="ODC_N"/>
</dbReference>
<dbReference type="GO" id="GO:0005737">
    <property type="term" value="C:cytoplasm"/>
    <property type="evidence" value="ECO:0007669"/>
    <property type="project" value="TreeGrafter"/>
</dbReference>
<dbReference type="PANTHER" id="PTHR13812:SF19">
    <property type="entry name" value="KETIMINE REDUCTASE MU-CRYSTALLIN"/>
    <property type="match status" value="1"/>
</dbReference>